<gene>
    <name evidence="1" type="ORF">ACOLOM_LOCUS14392</name>
</gene>
<feature type="non-terminal residue" evidence="1">
    <location>
        <position position="1"/>
    </location>
</feature>
<evidence type="ECO:0000313" key="1">
    <source>
        <dbReference type="EMBL" id="CAG8782656.1"/>
    </source>
</evidence>
<sequence length="102" mass="11582">DAGQRDSLLLWCEACYSKRTTAIDNPYCDPEGEELDASTLPSKIVSFTALEEELRRLGQQAGWTDFSIVVHDLWQGEDEGMRRICLELSTLVHEHTGYKFTS</sequence>
<feature type="non-terminal residue" evidence="1">
    <location>
        <position position="102"/>
    </location>
</feature>
<reference evidence="1" key="1">
    <citation type="submission" date="2021-06" db="EMBL/GenBank/DDBJ databases">
        <authorList>
            <person name="Kallberg Y."/>
            <person name="Tangrot J."/>
            <person name="Rosling A."/>
        </authorList>
    </citation>
    <scope>NUCLEOTIDE SEQUENCE</scope>
    <source>
        <strain evidence="1">CL356</strain>
    </source>
</reference>
<name>A0ACA9R9F6_9GLOM</name>
<accession>A0ACA9R9F6</accession>
<dbReference type="Proteomes" id="UP000789525">
    <property type="component" value="Unassembled WGS sequence"/>
</dbReference>
<evidence type="ECO:0000313" key="2">
    <source>
        <dbReference type="Proteomes" id="UP000789525"/>
    </source>
</evidence>
<protein>
    <submittedName>
        <fullName evidence="1">14720_t:CDS:1</fullName>
    </submittedName>
</protein>
<keyword evidence="2" id="KW-1185">Reference proteome</keyword>
<comment type="caution">
    <text evidence="1">The sequence shown here is derived from an EMBL/GenBank/DDBJ whole genome shotgun (WGS) entry which is preliminary data.</text>
</comment>
<proteinExistence type="predicted"/>
<dbReference type="EMBL" id="CAJVPT010073168">
    <property type="protein sequence ID" value="CAG8782656.1"/>
    <property type="molecule type" value="Genomic_DNA"/>
</dbReference>
<organism evidence="1 2">
    <name type="scientific">Acaulospora colombiana</name>
    <dbReference type="NCBI Taxonomy" id="27376"/>
    <lineage>
        <taxon>Eukaryota</taxon>
        <taxon>Fungi</taxon>
        <taxon>Fungi incertae sedis</taxon>
        <taxon>Mucoromycota</taxon>
        <taxon>Glomeromycotina</taxon>
        <taxon>Glomeromycetes</taxon>
        <taxon>Diversisporales</taxon>
        <taxon>Acaulosporaceae</taxon>
        <taxon>Acaulospora</taxon>
    </lineage>
</organism>